<gene>
    <name evidence="2" type="ORF">JJB74_26705</name>
</gene>
<evidence type="ECO:0000313" key="2">
    <source>
        <dbReference type="EMBL" id="MBK4738230.1"/>
    </source>
</evidence>
<dbReference type="AlphaFoldDB" id="A0A934SZM7"/>
<dbReference type="PROSITE" id="PS51257">
    <property type="entry name" value="PROKAR_LIPOPROTEIN"/>
    <property type="match status" value="1"/>
</dbReference>
<dbReference type="Proteomes" id="UP000622890">
    <property type="component" value="Unassembled WGS sequence"/>
</dbReference>
<keyword evidence="1" id="KW-0732">Signal</keyword>
<accession>A0A934SZM7</accession>
<dbReference type="Gene3D" id="3.40.50.10610">
    <property type="entry name" value="ABC-type transport auxiliary lipoprotein component"/>
    <property type="match status" value="1"/>
</dbReference>
<feature type="signal peptide" evidence="1">
    <location>
        <begin position="1"/>
        <end position="24"/>
    </location>
</feature>
<protein>
    <submittedName>
        <fullName evidence="2">Penicillin-binding protein activator LpoB</fullName>
    </submittedName>
</protein>
<dbReference type="EMBL" id="JAEPBG010000018">
    <property type="protein sequence ID" value="MBK4738230.1"/>
    <property type="molecule type" value="Genomic_DNA"/>
</dbReference>
<reference evidence="2" key="1">
    <citation type="submission" date="2021-01" db="EMBL/GenBank/DDBJ databases">
        <title>Genome sequence of strain Noviherbaspirillum sp. DKR-6.</title>
        <authorList>
            <person name="Chaudhary D.K."/>
        </authorList>
    </citation>
    <scope>NUCLEOTIDE SEQUENCE</scope>
    <source>
        <strain evidence="2">DKR-6</strain>
    </source>
</reference>
<evidence type="ECO:0000313" key="3">
    <source>
        <dbReference type="Proteomes" id="UP000622890"/>
    </source>
</evidence>
<name>A0A934SZM7_9BURK</name>
<organism evidence="2 3">
    <name type="scientific">Noviherbaspirillum pedocola</name>
    <dbReference type="NCBI Taxonomy" id="2801341"/>
    <lineage>
        <taxon>Bacteria</taxon>
        <taxon>Pseudomonadati</taxon>
        <taxon>Pseudomonadota</taxon>
        <taxon>Betaproteobacteria</taxon>
        <taxon>Burkholderiales</taxon>
        <taxon>Oxalobacteraceae</taxon>
        <taxon>Noviherbaspirillum</taxon>
    </lineage>
</organism>
<sequence length="184" mass="19604">MRHPMPRFLAILASLAFLAFFAGCSTVDVGRAPQLDANAQWAVLPFANHTETPQAGLRAEAIAENLLRAEGAATLKRYPAGIATETLFEPGERKTQEAALAWARKAGVRYALTGSVDEWRYKVGVDGEPAAGVTLQVLDVASGDVLWAATGARTGWSREALSAVAQQLIRKLLGPILALPRKAA</sequence>
<evidence type="ECO:0000256" key="1">
    <source>
        <dbReference type="SAM" id="SignalP"/>
    </source>
</evidence>
<keyword evidence="3" id="KW-1185">Reference proteome</keyword>
<feature type="chain" id="PRO_5037920644" evidence="1">
    <location>
        <begin position="25"/>
        <end position="184"/>
    </location>
</feature>
<comment type="caution">
    <text evidence="2">The sequence shown here is derived from an EMBL/GenBank/DDBJ whole genome shotgun (WGS) entry which is preliminary data.</text>
</comment>
<proteinExistence type="predicted"/>